<keyword evidence="4 5" id="KW-0067">ATP-binding</keyword>
<dbReference type="GO" id="GO:0016787">
    <property type="term" value="F:hydrolase activity"/>
    <property type="evidence" value="ECO:0007669"/>
    <property type="project" value="UniProtKB-UniRule"/>
</dbReference>
<dbReference type="GO" id="GO:0005829">
    <property type="term" value="C:cytosol"/>
    <property type="evidence" value="ECO:0007669"/>
    <property type="project" value="TreeGrafter"/>
</dbReference>
<keyword evidence="1 5" id="KW-0547">Nucleotide-binding</keyword>
<dbReference type="GO" id="GO:0000725">
    <property type="term" value="P:recombinational repair"/>
    <property type="evidence" value="ECO:0007669"/>
    <property type="project" value="TreeGrafter"/>
</dbReference>
<dbReference type="GO" id="GO:0043138">
    <property type="term" value="F:3'-5' DNA helicase activity"/>
    <property type="evidence" value="ECO:0007669"/>
    <property type="project" value="TreeGrafter"/>
</dbReference>
<proteinExistence type="predicted"/>
<dbReference type="InterPro" id="IPR027785">
    <property type="entry name" value="UvrD-like_helicase_C"/>
</dbReference>
<dbReference type="EC" id="3.6.4.12" evidence="7"/>
<dbReference type="Gene3D" id="1.10.10.160">
    <property type="match status" value="1"/>
</dbReference>
<dbReference type="PATRIC" id="fig|1073571.4.peg.1316"/>
<dbReference type="SUPFAM" id="SSF52540">
    <property type="entry name" value="P-loop containing nucleoside triphosphate hydrolases"/>
    <property type="match status" value="1"/>
</dbReference>
<dbReference type="STRING" id="483937.AMQ84_03975"/>
<dbReference type="InterPro" id="IPR013986">
    <property type="entry name" value="DExx_box_DNA_helicase_dom_sf"/>
</dbReference>
<dbReference type="PANTHER" id="PTHR11070:SF17">
    <property type="entry name" value="DNA HELICASE IV"/>
    <property type="match status" value="1"/>
</dbReference>
<name>A0A0E4CV20_9BACL</name>
<dbReference type="HOGENOM" id="CLU_010312_4_0_9"/>
<dbReference type="KEGG" id="pri:PRIO_1269"/>
<dbReference type="NCBIfam" id="NF041464">
    <property type="entry name" value="HelD_BACSU"/>
    <property type="match status" value="1"/>
</dbReference>
<dbReference type="GO" id="GO:0005524">
    <property type="term" value="F:ATP binding"/>
    <property type="evidence" value="ECO:0007669"/>
    <property type="project" value="UniProtKB-UniRule"/>
</dbReference>
<feature type="domain" description="UvrD-like helicase ATP-binding" evidence="6">
    <location>
        <begin position="211"/>
        <end position="639"/>
    </location>
</feature>
<dbReference type="PANTHER" id="PTHR11070">
    <property type="entry name" value="UVRD / RECB / PCRA DNA HELICASE FAMILY MEMBER"/>
    <property type="match status" value="1"/>
</dbReference>
<keyword evidence="3 5" id="KW-0347">Helicase</keyword>
<dbReference type="Pfam" id="PF13538">
    <property type="entry name" value="UvrD_C_2"/>
    <property type="match status" value="1"/>
</dbReference>
<evidence type="ECO:0000256" key="3">
    <source>
        <dbReference type="ARBA" id="ARBA00022806"/>
    </source>
</evidence>
<dbReference type="InterPro" id="IPR014016">
    <property type="entry name" value="UvrD-like_ATP-bd"/>
</dbReference>
<gene>
    <name evidence="7" type="ORF">PRIO_1269</name>
</gene>
<dbReference type="EMBL" id="LN831776">
    <property type="protein sequence ID" value="CQR53278.1"/>
    <property type="molecule type" value="Genomic_DNA"/>
</dbReference>
<sequence>MMNMNEWQQEQQRLDLVKEKLSSAIVELEPKISQLKDQAADIRKRFWEEVTVNTSTDEDFEETFFTINQQSAVLSERERSHKRLVQQWKNMNRLLPSPYFGRVDFLEDGQGITEQVYIGVSSFADTDGLSFLVYDWRTPIASLYYDYPPGTAAYETPGGRITGTMNLKRQYQIRDGHLQHMFDSSLTIGDELLQQVLGGGANAQMKSIVATIQKEQNAIIRNDKSKMLIVQGAAGSGKTSAALQRVAYLLYKHRDRLTADQIVLFSPNPMFNSYVSTVLPELGEENMQQTTFQEYLDYWLGSTFRLEDPFDQIEYVLTGQQGPEYKARMNGIQYKASEAYLQALRRYSVWLEREGMRFVSIRFRDRVLISDEQIKAKFYSYDASIRLANRITLVQKWLLQELARLEKVEQGADWVQEELNYLDGEQYAEVFSMLHKDRGVFDFAEKYARIDEIVRNKPRPDEGDFDFAEREEELLTRMIVKEQFQPLRRNVKQFSFIDMLGLYSQLFSDEAAYREMTDEAEVPEHWPEICVHTKDKLSRNELLYEDATPYLYLKELVEGTRTNTQVRHIFIDEGQDYSMFQYEFLKRLFPRARMTVLGDFSQAIFTQATNLHGIGSPLVRLYGEEETSQFLLVRSYRSTREIVEFTKPLLPGGETIVPFERSGRKPTLTRLESSGRRVERIAADIAALQSEGYTSIAVITKTAAGSTEAYEALAAGGVKELRLITKNTPTFDKGILVIPAYLAKGVEFDAVLIYDASLQSYHRENERKLFYTACTRAMHRLLLYTAEEWTPFIQAVDTSLYELV</sequence>
<evidence type="ECO:0000313" key="8">
    <source>
        <dbReference type="Proteomes" id="UP000033163"/>
    </source>
</evidence>
<keyword evidence="2 5" id="KW-0378">Hydrolase</keyword>
<feature type="binding site" evidence="5">
    <location>
        <begin position="232"/>
        <end position="239"/>
    </location>
    <ligand>
        <name>ATP</name>
        <dbReference type="ChEBI" id="CHEBI:30616"/>
    </ligand>
</feature>
<accession>A0A0E4CV20</accession>
<evidence type="ECO:0000313" key="7">
    <source>
        <dbReference type="EMBL" id="CQR53278.1"/>
    </source>
</evidence>
<dbReference type="Gene3D" id="3.40.50.300">
    <property type="entry name" value="P-loop containing nucleotide triphosphate hydrolases"/>
    <property type="match status" value="3"/>
</dbReference>
<protein>
    <submittedName>
        <fullName evidence="7">UvrD/Rep family helicase</fullName>
        <ecNumber evidence="7">3.6.4.12</ecNumber>
    </submittedName>
</protein>
<dbReference type="InterPro" id="IPR027417">
    <property type="entry name" value="P-loop_NTPase"/>
</dbReference>
<evidence type="ECO:0000256" key="4">
    <source>
        <dbReference type="ARBA" id="ARBA00022840"/>
    </source>
</evidence>
<dbReference type="Pfam" id="PF00580">
    <property type="entry name" value="UvrD-helicase"/>
    <property type="match status" value="1"/>
</dbReference>
<evidence type="ECO:0000259" key="6">
    <source>
        <dbReference type="PROSITE" id="PS51198"/>
    </source>
</evidence>
<dbReference type="AlphaFoldDB" id="A0A0E4CV20"/>
<dbReference type="InterPro" id="IPR000212">
    <property type="entry name" value="DNA_helicase_UvrD/REP"/>
</dbReference>
<dbReference type="PROSITE" id="PS51198">
    <property type="entry name" value="UVRD_HELICASE_ATP_BIND"/>
    <property type="match status" value="1"/>
</dbReference>
<organism evidence="7 8">
    <name type="scientific">Paenibacillus riograndensis SBR5</name>
    <dbReference type="NCBI Taxonomy" id="1073571"/>
    <lineage>
        <taxon>Bacteria</taxon>
        <taxon>Bacillati</taxon>
        <taxon>Bacillota</taxon>
        <taxon>Bacilli</taxon>
        <taxon>Bacillales</taxon>
        <taxon>Paenibacillaceae</taxon>
        <taxon>Paenibacillus</taxon>
        <taxon>Paenibacillus sonchi group</taxon>
    </lineage>
</organism>
<dbReference type="GO" id="GO:0003677">
    <property type="term" value="F:DNA binding"/>
    <property type="evidence" value="ECO:0007669"/>
    <property type="project" value="InterPro"/>
</dbReference>
<evidence type="ECO:0000256" key="2">
    <source>
        <dbReference type="ARBA" id="ARBA00022801"/>
    </source>
</evidence>
<dbReference type="Proteomes" id="UP000033163">
    <property type="component" value="Chromosome I"/>
</dbReference>
<reference evidence="8" key="1">
    <citation type="submission" date="2015-03" db="EMBL/GenBank/DDBJ databases">
        <authorList>
            <person name="Wibberg D."/>
        </authorList>
    </citation>
    <scope>NUCLEOTIDE SEQUENCE [LARGE SCALE GENOMIC DNA]</scope>
</reference>
<dbReference type="InterPro" id="IPR048228">
    <property type="entry name" value="HelD_bacillota"/>
</dbReference>
<evidence type="ECO:0000256" key="5">
    <source>
        <dbReference type="PROSITE-ProRule" id="PRU00560"/>
    </source>
</evidence>
<evidence type="ECO:0000256" key="1">
    <source>
        <dbReference type="ARBA" id="ARBA00022741"/>
    </source>
</evidence>